<dbReference type="STRING" id="882086.SacxiDRAFT_2695"/>
<organism evidence="1 2">
    <name type="scientific">Saccharomonospora xinjiangensis XJ-54</name>
    <dbReference type="NCBI Taxonomy" id="882086"/>
    <lineage>
        <taxon>Bacteria</taxon>
        <taxon>Bacillati</taxon>
        <taxon>Actinomycetota</taxon>
        <taxon>Actinomycetes</taxon>
        <taxon>Pseudonocardiales</taxon>
        <taxon>Pseudonocardiaceae</taxon>
        <taxon>Saccharomonospora</taxon>
    </lineage>
</organism>
<keyword evidence="2" id="KW-1185">Reference proteome</keyword>
<dbReference type="RefSeq" id="WP_006239061.1">
    <property type="nucleotide sequence ID" value="NZ_JH636049.1"/>
</dbReference>
<sequence length="208" mass="22941">METACDIVVRAGSDRVWELVTDIELSIRFSPELQRVTWLGGATGPKLGARFEGHNRSDAVGEWRTESHVVAFEPPKTFAWAVVDPDGRFGDTETDPAKPMATWRFDLTPHEDGVLLRQGVRLGPARSGLSKFIDAMPDKRDAIIAYRLADLRTSMEATLRGIKELAESRGALVTPAKRLGPVPHPSGPVHTDREAGSLLRALRDEENH</sequence>
<dbReference type="Pfam" id="PF10604">
    <property type="entry name" value="Polyketide_cyc2"/>
    <property type="match status" value="1"/>
</dbReference>
<name>I0V462_9PSEU</name>
<dbReference type="Proteomes" id="UP000004691">
    <property type="component" value="Unassembled WGS sequence"/>
</dbReference>
<dbReference type="AlphaFoldDB" id="I0V462"/>
<dbReference type="InterPro" id="IPR019587">
    <property type="entry name" value="Polyketide_cyclase/dehydratase"/>
</dbReference>
<dbReference type="eggNOG" id="COG3832">
    <property type="taxonomic scope" value="Bacteria"/>
</dbReference>
<dbReference type="CDD" id="cd07812">
    <property type="entry name" value="SRPBCC"/>
    <property type="match status" value="1"/>
</dbReference>
<dbReference type="SUPFAM" id="SSF55961">
    <property type="entry name" value="Bet v1-like"/>
    <property type="match status" value="1"/>
</dbReference>
<dbReference type="InterPro" id="IPR023393">
    <property type="entry name" value="START-like_dom_sf"/>
</dbReference>
<evidence type="ECO:0000313" key="2">
    <source>
        <dbReference type="Proteomes" id="UP000004691"/>
    </source>
</evidence>
<reference evidence="1 2" key="1">
    <citation type="submission" date="2012-01" db="EMBL/GenBank/DDBJ databases">
        <title>Improved High-Quality Draft sequence of Saccharomonospora xinjiangensis XJ-54.</title>
        <authorList>
            <consortium name="US DOE Joint Genome Institute"/>
            <person name="Lucas S."/>
            <person name="Han J."/>
            <person name="Lapidus A."/>
            <person name="Cheng J.-F."/>
            <person name="Goodwin L."/>
            <person name="Pitluck S."/>
            <person name="Peters L."/>
            <person name="Mikhailova N."/>
            <person name="Teshima H."/>
            <person name="Detter J.C."/>
            <person name="Han C."/>
            <person name="Tapia R."/>
            <person name="Land M."/>
            <person name="Hauser L."/>
            <person name="Kyrpides N."/>
            <person name="Ivanova N."/>
            <person name="Pagani I."/>
            <person name="Brambilla E.-M."/>
            <person name="Klenk H.-P."/>
            <person name="Woyke T."/>
        </authorList>
    </citation>
    <scope>NUCLEOTIDE SEQUENCE [LARGE SCALE GENOMIC DNA]</scope>
    <source>
        <strain evidence="1 2">XJ-54</strain>
    </source>
</reference>
<protein>
    <submittedName>
        <fullName evidence="1">Polyketide cyclase / dehydrase and lipid transport</fullName>
    </submittedName>
</protein>
<dbReference type="EMBL" id="JH636049">
    <property type="protein sequence ID" value="EID54915.1"/>
    <property type="molecule type" value="Genomic_DNA"/>
</dbReference>
<proteinExistence type="predicted"/>
<dbReference type="OrthoDB" id="3779334at2"/>
<dbReference type="Gene3D" id="3.30.530.20">
    <property type="match status" value="1"/>
</dbReference>
<dbReference type="HOGENOM" id="CLU_106514_0_0_11"/>
<evidence type="ECO:0000313" key="1">
    <source>
        <dbReference type="EMBL" id="EID54915.1"/>
    </source>
</evidence>
<accession>I0V462</accession>
<gene>
    <name evidence="1" type="ORF">SacxiDRAFT_2695</name>
</gene>